<reference evidence="1 2" key="1">
    <citation type="submission" date="2017-10" db="EMBL/GenBank/DDBJ databases">
        <title>Whole genome sequencing of members of genus Pseudoxanthomonas.</title>
        <authorList>
            <person name="Kumar S."/>
            <person name="Bansal K."/>
            <person name="Kaur A."/>
            <person name="Patil P."/>
            <person name="Sharma S."/>
            <person name="Patil P.B."/>
        </authorList>
    </citation>
    <scope>NUCLEOTIDE SEQUENCE [LARGE SCALE GENOMIC DNA]</scope>
    <source>
        <strain evidence="1 2">DSM 17801</strain>
    </source>
</reference>
<keyword evidence="2" id="KW-1185">Reference proteome</keyword>
<organism evidence="1 2">
    <name type="scientific">Pseudoxanthomonas daejeonensis</name>
    <dbReference type="NCBI Taxonomy" id="266062"/>
    <lineage>
        <taxon>Bacteria</taxon>
        <taxon>Pseudomonadati</taxon>
        <taxon>Pseudomonadota</taxon>
        <taxon>Gammaproteobacteria</taxon>
        <taxon>Lysobacterales</taxon>
        <taxon>Lysobacteraceae</taxon>
        <taxon>Pseudoxanthomonas</taxon>
    </lineage>
</organism>
<dbReference type="EMBL" id="PDWN01000010">
    <property type="protein sequence ID" value="KAF1693786.1"/>
    <property type="molecule type" value="Genomic_DNA"/>
</dbReference>
<protein>
    <recommendedName>
        <fullName evidence="3">EF-hand domain-containing protein</fullName>
    </recommendedName>
</protein>
<name>A0ABQ6Z5N3_9GAMM</name>
<accession>A0ABQ6Z5N3</accession>
<sequence length="100" mass="11177">MLLKGRLTPRRKLLLGILAVLLLAVGWAGWAGMAVTRGVNTTDMDWNEDGEVSRGEIAQAFYAVTASREQEGVRECTTFRWYRTGEAIRVDCKTVFEPAQ</sequence>
<evidence type="ECO:0000313" key="2">
    <source>
        <dbReference type="Proteomes" id="UP000788419"/>
    </source>
</evidence>
<dbReference type="RefSeq" id="WP_162410631.1">
    <property type="nucleotide sequence ID" value="NZ_PDWN01000010.1"/>
</dbReference>
<comment type="caution">
    <text evidence="1">The sequence shown here is derived from an EMBL/GenBank/DDBJ whole genome shotgun (WGS) entry which is preliminary data.</text>
</comment>
<proteinExistence type="predicted"/>
<evidence type="ECO:0008006" key="3">
    <source>
        <dbReference type="Google" id="ProtNLM"/>
    </source>
</evidence>
<evidence type="ECO:0000313" key="1">
    <source>
        <dbReference type="EMBL" id="KAF1693786.1"/>
    </source>
</evidence>
<gene>
    <name evidence="1" type="ORF">CSC65_10910</name>
</gene>
<dbReference type="Proteomes" id="UP000788419">
    <property type="component" value="Unassembled WGS sequence"/>
</dbReference>